<evidence type="ECO:0000256" key="5">
    <source>
        <dbReference type="SAM" id="Phobius"/>
    </source>
</evidence>
<dbReference type="RefSeq" id="WP_041046502.1">
    <property type="nucleotide sequence ID" value="NZ_JXAK01000007.1"/>
</dbReference>
<comment type="caution">
    <text evidence="6">The sequence shown here is derived from an EMBL/GenBank/DDBJ whole genome shotgun (WGS) entry which is preliminary data.</text>
</comment>
<dbReference type="PANTHER" id="PTHR43649">
    <property type="entry name" value="ARABINOSE-BINDING PROTEIN-RELATED"/>
    <property type="match status" value="1"/>
</dbReference>
<proteinExistence type="inferred from homology"/>
<dbReference type="SUPFAM" id="SSF53850">
    <property type="entry name" value="Periplasmic binding protein-like II"/>
    <property type="match status" value="1"/>
</dbReference>
<dbReference type="PANTHER" id="PTHR43649:SF31">
    <property type="entry name" value="SN-GLYCEROL-3-PHOSPHATE-BINDING PERIPLASMIC PROTEIN UGPB"/>
    <property type="match status" value="1"/>
</dbReference>
<keyword evidence="7" id="KW-1185">Reference proteome</keyword>
<dbReference type="InterPro" id="IPR050490">
    <property type="entry name" value="Bact_solute-bd_prot1"/>
</dbReference>
<sequence>MRLRNWLIGLAIGTAAAGMLTYTWNRSGQHGDKGQAPAPDSASLSLWVYSKGWDDIVHSFGQKHPNIDVNVRTFRSYEQLYTELLAAISANAAPQLAEIHSFYGIAGLMATGAMTPAGDLEAAGDAPFVPAFTAAFRIGNKNWAMPLGGSLPLLYYREEPVKRAGGSSPAFGTWDEVMGGVSGKLAMDKEVPWFFASLGYAPNGDPASAAASRSRTFELWRNLVHGSGRMKPLQHDTAASDFINGKAGMFIGSSEKLPVIERYIGGKFQFELEQLPVWEQTSVMPGVHGLAVTKSDGSRLKATQTFLSYMAEPDTQSALWSAFGLIPSRADVIRKLEEEPGTDERRKRILEAVPQFVARNPDYDDFRKWKQTERKLEQLELNPAEPAGDTRALY</sequence>
<dbReference type="Pfam" id="PF13416">
    <property type="entry name" value="SBP_bac_8"/>
    <property type="match status" value="1"/>
</dbReference>
<evidence type="ECO:0000256" key="4">
    <source>
        <dbReference type="ARBA" id="ARBA00022729"/>
    </source>
</evidence>
<evidence type="ECO:0000256" key="3">
    <source>
        <dbReference type="ARBA" id="ARBA00022448"/>
    </source>
</evidence>
<protein>
    <recommendedName>
        <fullName evidence="8">Extracellular solute-binding protein</fullName>
    </recommendedName>
</protein>
<evidence type="ECO:0000256" key="1">
    <source>
        <dbReference type="ARBA" id="ARBA00004196"/>
    </source>
</evidence>
<keyword evidence="5" id="KW-0812">Transmembrane</keyword>
<dbReference type="InterPro" id="IPR006059">
    <property type="entry name" value="SBP"/>
</dbReference>
<accession>A0ABR5AKU1</accession>
<dbReference type="EMBL" id="JXAK01000007">
    <property type="protein sequence ID" value="KIL41644.1"/>
    <property type="molecule type" value="Genomic_DNA"/>
</dbReference>
<evidence type="ECO:0000256" key="2">
    <source>
        <dbReference type="ARBA" id="ARBA00008520"/>
    </source>
</evidence>
<feature type="transmembrane region" description="Helical" evidence="5">
    <location>
        <begin position="6"/>
        <end position="24"/>
    </location>
</feature>
<evidence type="ECO:0008006" key="8">
    <source>
        <dbReference type="Google" id="ProtNLM"/>
    </source>
</evidence>
<evidence type="ECO:0000313" key="7">
    <source>
        <dbReference type="Proteomes" id="UP000031967"/>
    </source>
</evidence>
<name>A0ABR5AKU1_9BACL</name>
<evidence type="ECO:0000313" key="6">
    <source>
        <dbReference type="EMBL" id="KIL41644.1"/>
    </source>
</evidence>
<dbReference type="Proteomes" id="UP000031967">
    <property type="component" value="Unassembled WGS sequence"/>
</dbReference>
<keyword evidence="3" id="KW-0813">Transport</keyword>
<keyword evidence="5" id="KW-0472">Membrane</keyword>
<gene>
    <name evidence="6" type="ORF">SD70_05860</name>
</gene>
<comment type="similarity">
    <text evidence="2">Belongs to the bacterial solute-binding protein 1 family.</text>
</comment>
<reference evidence="6 7" key="1">
    <citation type="submission" date="2014-12" db="EMBL/GenBank/DDBJ databases">
        <title>Draft genome sequence of Paenibacillus kamchatkensis strain B-2647.</title>
        <authorList>
            <person name="Karlyshev A.V."/>
            <person name="Kudryashova E.B."/>
        </authorList>
    </citation>
    <scope>NUCLEOTIDE SEQUENCE [LARGE SCALE GENOMIC DNA]</scope>
    <source>
        <strain evidence="6 7">VKM B-2647</strain>
    </source>
</reference>
<keyword evidence="5" id="KW-1133">Transmembrane helix</keyword>
<comment type="subcellular location">
    <subcellularLocation>
        <location evidence="1">Cell envelope</location>
    </subcellularLocation>
</comment>
<dbReference type="Gene3D" id="3.40.190.10">
    <property type="entry name" value="Periplasmic binding protein-like II"/>
    <property type="match status" value="1"/>
</dbReference>
<keyword evidence="4" id="KW-0732">Signal</keyword>
<organism evidence="6 7">
    <name type="scientific">Gordoniibacillus kamchatkensis</name>
    <dbReference type="NCBI Taxonomy" id="1590651"/>
    <lineage>
        <taxon>Bacteria</taxon>
        <taxon>Bacillati</taxon>
        <taxon>Bacillota</taxon>
        <taxon>Bacilli</taxon>
        <taxon>Bacillales</taxon>
        <taxon>Paenibacillaceae</taxon>
        <taxon>Gordoniibacillus</taxon>
    </lineage>
</organism>